<dbReference type="EMBL" id="PGCI01000033">
    <property type="protein sequence ID" value="PLW47184.1"/>
    <property type="molecule type" value="Genomic_DNA"/>
</dbReference>
<feature type="transmembrane region" description="Helical" evidence="2">
    <location>
        <begin position="209"/>
        <end position="229"/>
    </location>
</feature>
<feature type="compositionally biased region" description="Basic and acidic residues" evidence="1">
    <location>
        <begin position="449"/>
        <end position="458"/>
    </location>
</feature>
<dbReference type="SUPFAM" id="SSF103473">
    <property type="entry name" value="MFS general substrate transporter"/>
    <property type="match status" value="1"/>
</dbReference>
<evidence type="ECO:0008006" key="5">
    <source>
        <dbReference type="Google" id="ProtNLM"/>
    </source>
</evidence>
<feature type="transmembrane region" description="Helical" evidence="2">
    <location>
        <begin position="169"/>
        <end position="189"/>
    </location>
</feature>
<keyword evidence="2" id="KW-0472">Membrane</keyword>
<organism evidence="3 4">
    <name type="scientific">Puccinia coronata f. sp. avenae</name>
    <dbReference type="NCBI Taxonomy" id="200324"/>
    <lineage>
        <taxon>Eukaryota</taxon>
        <taxon>Fungi</taxon>
        <taxon>Dikarya</taxon>
        <taxon>Basidiomycota</taxon>
        <taxon>Pucciniomycotina</taxon>
        <taxon>Pucciniomycetes</taxon>
        <taxon>Pucciniales</taxon>
        <taxon>Pucciniaceae</taxon>
        <taxon>Puccinia</taxon>
    </lineage>
</organism>
<evidence type="ECO:0000256" key="2">
    <source>
        <dbReference type="SAM" id="Phobius"/>
    </source>
</evidence>
<reference evidence="3 4" key="1">
    <citation type="submission" date="2017-11" db="EMBL/GenBank/DDBJ databases">
        <title>De novo assembly and phasing of dikaryotic genomes from two isolates of Puccinia coronata f. sp. avenae, the causal agent of oat crown rust.</title>
        <authorList>
            <person name="Miller M.E."/>
            <person name="Zhang Y."/>
            <person name="Omidvar V."/>
            <person name="Sperschneider J."/>
            <person name="Schwessinger B."/>
            <person name="Raley C."/>
            <person name="Palmer J.M."/>
            <person name="Garnica D."/>
            <person name="Upadhyaya N."/>
            <person name="Rathjen J."/>
            <person name="Taylor J.M."/>
            <person name="Park R.F."/>
            <person name="Dodds P.N."/>
            <person name="Hirsch C.D."/>
            <person name="Kianian S.F."/>
            <person name="Figueroa M."/>
        </authorList>
    </citation>
    <scope>NUCLEOTIDE SEQUENCE [LARGE SCALE GENOMIC DNA]</scope>
    <source>
        <strain evidence="3">12SD80</strain>
    </source>
</reference>
<feature type="transmembrane region" description="Helical" evidence="2">
    <location>
        <begin position="408"/>
        <end position="428"/>
    </location>
</feature>
<feature type="transmembrane region" description="Helical" evidence="2">
    <location>
        <begin position="334"/>
        <end position="354"/>
    </location>
</feature>
<dbReference type="AlphaFoldDB" id="A0A2N5VB33"/>
<feature type="transmembrane region" description="Helical" evidence="2">
    <location>
        <begin position="311"/>
        <end position="328"/>
    </location>
</feature>
<dbReference type="Gene3D" id="1.20.1250.20">
    <property type="entry name" value="MFS general substrate transporter like domains"/>
    <property type="match status" value="1"/>
</dbReference>
<feature type="transmembrane region" description="Helical" evidence="2">
    <location>
        <begin position="113"/>
        <end position="132"/>
    </location>
</feature>
<keyword evidence="2" id="KW-1133">Transmembrane helix</keyword>
<evidence type="ECO:0000313" key="3">
    <source>
        <dbReference type="EMBL" id="PLW47184.1"/>
    </source>
</evidence>
<comment type="caution">
    <text evidence="3">The sequence shown here is derived from an EMBL/GenBank/DDBJ whole genome shotgun (WGS) entry which is preliminary data.</text>
</comment>
<feature type="transmembrane region" description="Helical" evidence="2">
    <location>
        <begin position="375"/>
        <end position="396"/>
    </location>
</feature>
<protein>
    <recommendedName>
        <fullName evidence="5">Major facilitator superfamily (MFS) profile domain-containing protein</fullName>
    </recommendedName>
</protein>
<dbReference type="InterPro" id="IPR050327">
    <property type="entry name" value="Proton-linked_MCT"/>
</dbReference>
<dbReference type="PANTHER" id="PTHR11360">
    <property type="entry name" value="MONOCARBOXYLATE TRANSPORTER"/>
    <property type="match status" value="1"/>
</dbReference>
<dbReference type="PANTHER" id="PTHR11360:SF287">
    <property type="entry name" value="MFS MONOCARBOXYLATE TRANSPORTER"/>
    <property type="match status" value="1"/>
</dbReference>
<gene>
    <name evidence="3" type="ORF">PCASD_02387</name>
</gene>
<feature type="transmembrane region" description="Helical" evidence="2">
    <location>
        <begin position="83"/>
        <end position="106"/>
    </location>
</feature>
<feature type="region of interest" description="Disordered" evidence="1">
    <location>
        <begin position="1"/>
        <end position="20"/>
    </location>
</feature>
<feature type="transmembrane region" description="Helical" evidence="2">
    <location>
        <begin position="249"/>
        <end position="270"/>
    </location>
</feature>
<feature type="transmembrane region" description="Helical" evidence="2">
    <location>
        <begin position="50"/>
        <end position="71"/>
    </location>
</feature>
<dbReference type="InterPro" id="IPR036259">
    <property type="entry name" value="MFS_trans_sf"/>
</dbReference>
<dbReference type="Proteomes" id="UP000235392">
    <property type="component" value="Unassembled WGS sequence"/>
</dbReference>
<sequence length="458" mass="50395">MTHEINKATRRKISNSDSKITEPVDGAMTILEQEPDDLPPSDRGWLAWRFSLVAFVIDGLVWGPPLCYGVFLPFKPYSELNPALAASIETSCLSLLFVTGVVLSPLALKNRKFCILSPWIGAALCFAGLFAASYTDKAGLLIMTQGVLYGIGGSMIYTPNLIYLSEWWILKRGLIGGLTFSGSAVLGLVWGPVMEYILEKHPAPIALRYYSFVWLSVMLMFLPFMSGRLQGSSRTSSKSTNMEYFKSPLFWFLILVNCIQSLAFYIPSIYMPSFTKSMGTSSALPLGLYSAASIPSQILSGMASDYVDCSWILLMSCLTSSVNVFFVWGFCINFSMFCAFCTIYGLSAPCYTSLWHRFAMIIAPNDPRPASVISFFLASRGVVNLITGPFCGLLLQTSNPSTKDYRRVINACGTLLLVSSLGVGMRLLRASSPKEELAMVQPTTMSSKQKNDKAESKI</sequence>
<proteinExistence type="predicted"/>
<accession>A0A2N5VB33</accession>
<feature type="region of interest" description="Disordered" evidence="1">
    <location>
        <begin position="439"/>
        <end position="458"/>
    </location>
</feature>
<feature type="transmembrane region" description="Helical" evidence="2">
    <location>
        <begin position="138"/>
        <end position="157"/>
    </location>
</feature>
<keyword evidence="2" id="KW-0812">Transmembrane</keyword>
<evidence type="ECO:0000313" key="4">
    <source>
        <dbReference type="Proteomes" id="UP000235392"/>
    </source>
</evidence>
<name>A0A2N5VB33_9BASI</name>
<evidence type="ECO:0000256" key="1">
    <source>
        <dbReference type="SAM" id="MobiDB-lite"/>
    </source>
</evidence>